<name>A0A182SS66_9DIPT</name>
<accession>A0A182SS66</accession>
<sequence>MNVVLWLNIGSGALQAPFYNQTIDICSLIKNPGTHRLVLIVYRELRRHGNMPTGCPIASTLYKFRDISTSQMRLPAFFTQTDFMVDIIVISDAWTESMAQYQICMLVALCVCWAIIVCTDSTLYPIITHKEIYGNEAYLNASIEDVGEYDFNRTYLIQFEAFREIRELKHLFTYSVRALHGAIENALLSRWVDGCEFLRRPNSNRLLKLFYDTVKNNSKIDRCPYAKGDTVMMNITPSNFHVPSILPESDFLIEVKSYMRALKVLVMKGRTALMLLLAHLLLVETAQKLKLVVILTSVEVTTNTPYLNSTVTLKRYNVAPYASFNMSIITMEKFNTLTLQSSYYVRSGTLDNLLYESKIDLCTFFQRKNERLVKMIYDNLKRHGQVPQGCPVEPTTLTFTNITLNYVNLPVYLPESNFKLMVKCWQGHERILIFDSRWYGRLKKVRINK</sequence>
<dbReference type="SMART" id="SM00697">
    <property type="entry name" value="DM8"/>
    <property type="match status" value="3"/>
</dbReference>
<organism evidence="1 2">
    <name type="scientific">Anopheles maculatus</name>
    <dbReference type="NCBI Taxonomy" id="74869"/>
    <lineage>
        <taxon>Eukaryota</taxon>
        <taxon>Metazoa</taxon>
        <taxon>Ecdysozoa</taxon>
        <taxon>Arthropoda</taxon>
        <taxon>Hexapoda</taxon>
        <taxon>Insecta</taxon>
        <taxon>Pterygota</taxon>
        <taxon>Neoptera</taxon>
        <taxon>Endopterygota</taxon>
        <taxon>Diptera</taxon>
        <taxon>Nematocera</taxon>
        <taxon>Culicoidea</taxon>
        <taxon>Culicidae</taxon>
        <taxon>Anophelinae</taxon>
        <taxon>Anopheles</taxon>
        <taxon>Anopheles maculatus group</taxon>
    </lineage>
</organism>
<dbReference type="PANTHER" id="PTHR20898">
    <property type="entry name" value="DAEDALUS ON 3-RELATED-RELATED"/>
    <property type="match status" value="1"/>
</dbReference>
<dbReference type="VEuPathDB" id="VectorBase:AMAM012334"/>
<dbReference type="EnsemblMetazoa" id="AMAM012334-RA">
    <property type="protein sequence ID" value="AMAM012334-PA"/>
    <property type="gene ID" value="AMAM012334"/>
</dbReference>
<evidence type="ECO:0000313" key="1">
    <source>
        <dbReference type="EnsemblMetazoa" id="AMAM012334-PA"/>
    </source>
</evidence>
<dbReference type="Proteomes" id="UP000075901">
    <property type="component" value="Unassembled WGS sequence"/>
</dbReference>
<dbReference type="AlphaFoldDB" id="A0A182SS66"/>
<proteinExistence type="predicted"/>
<keyword evidence="2" id="KW-1185">Reference proteome</keyword>
<dbReference type="PANTHER" id="PTHR20898:SF1">
    <property type="entry name" value="MD-2-RELATED LIPID-RECOGNITION DOMAIN-CONTAINING PROTEIN"/>
    <property type="match status" value="1"/>
</dbReference>
<evidence type="ECO:0000313" key="2">
    <source>
        <dbReference type="Proteomes" id="UP000075901"/>
    </source>
</evidence>
<dbReference type="InterPro" id="IPR010512">
    <property type="entry name" value="DUF1091"/>
</dbReference>
<protein>
    <submittedName>
        <fullName evidence="1">Uncharacterized protein</fullName>
    </submittedName>
</protein>
<reference evidence="2" key="1">
    <citation type="submission" date="2013-09" db="EMBL/GenBank/DDBJ databases">
        <title>The Genome Sequence of Anopheles maculatus species B.</title>
        <authorList>
            <consortium name="The Broad Institute Genomics Platform"/>
            <person name="Neafsey D.E."/>
            <person name="Besansky N."/>
            <person name="Howell P."/>
            <person name="Walton C."/>
            <person name="Young S.K."/>
            <person name="Zeng Q."/>
            <person name="Gargeya S."/>
            <person name="Fitzgerald M."/>
            <person name="Haas B."/>
            <person name="Abouelleil A."/>
            <person name="Allen A.W."/>
            <person name="Alvarado L."/>
            <person name="Arachchi H.M."/>
            <person name="Berlin A.M."/>
            <person name="Chapman S.B."/>
            <person name="Gainer-Dewar J."/>
            <person name="Goldberg J."/>
            <person name="Griggs A."/>
            <person name="Gujja S."/>
            <person name="Hansen M."/>
            <person name="Howarth C."/>
            <person name="Imamovic A."/>
            <person name="Ireland A."/>
            <person name="Larimer J."/>
            <person name="McCowan C."/>
            <person name="Murphy C."/>
            <person name="Pearson M."/>
            <person name="Poon T.W."/>
            <person name="Priest M."/>
            <person name="Roberts A."/>
            <person name="Saif S."/>
            <person name="Shea T."/>
            <person name="Sisk P."/>
            <person name="Sykes S."/>
            <person name="Wortman J."/>
            <person name="Nusbaum C."/>
            <person name="Birren B."/>
        </authorList>
    </citation>
    <scope>NUCLEOTIDE SEQUENCE [LARGE SCALE GENOMIC DNA]</scope>
    <source>
        <strain evidence="2">maculatus3</strain>
    </source>
</reference>
<reference evidence="1" key="2">
    <citation type="submission" date="2020-05" db="UniProtKB">
        <authorList>
            <consortium name="EnsemblMetazoa"/>
        </authorList>
    </citation>
    <scope>IDENTIFICATION</scope>
    <source>
        <strain evidence="1">maculatus3</strain>
    </source>
</reference>
<dbReference type="Pfam" id="PF06477">
    <property type="entry name" value="DUF1091"/>
    <property type="match status" value="3"/>
</dbReference>